<protein>
    <submittedName>
        <fullName evidence="1">Uncharacterized protein</fullName>
    </submittedName>
</protein>
<feature type="non-terminal residue" evidence="1">
    <location>
        <position position="1"/>
    </location>
</feature>
<reference evidence="1" key="1">
    <citation type="submission" date="2023-03" db="EMBL/GenBank/DDBJ databases">
        <title>Massive genome expansion in bonnet fungi (Mycena s.s.) driven by repeated elements and novel gene families across ecological guilds.</title>
        <authorList>
            <consortium name="Lawrence Berkeley National Laboratory"/>
            <person name="Harder C.B."/>
            <person name="Miyauchi S."/>
            <person name="Viragh M."/>
            <person name="Kuo A."/>
            <person name="Thoen E."/>
            <person name="Andreopoulos B."/>
            <person name="Lu D."/>
            <person name="Skrede I."/>
            <person name="Drula E."/>
            <person name="Henrissat B."/>
            <person name="Morin E."/>
            <person name="Kohler A."/>
            <person name="Barry K."/>
            <person name="LaButti K."/>
            <person name="Morin E."/>
            <person name="Salamov A."/>
            <person name="Lipzen A."/>
            <person name="Mereny Z."/>
            <person name="Hegedus B."/>
            <person name="Baldrian P."/>
            <person name="Stursova M."/>
            <person name="Weitz H."/>
            <person name="Taylor A."/>
            <person name="Grigoriev I.V."/>
            <person name="Nagy L.G."/>
            <person name="Martin F."/>
            <person name="Kauserud H."/>
        </authorList>
    </citation>
    <scope>NUCLEOTIDE SEQUENCE</scope>
    <source>
        <strain evidence="1">9284</strain>
    </source>
</reference>
<dbReference type="AlphaFoldDB" id="A0AAD7FE93"/>
<dbReference type="EMBL" id="JARKIF010000019">
    <property type="protein sequence ID" value="KAJ7618739.1"/>
    <property type="molecule type" value="Genomic_DNA"/>
</dbReference>
<keyword evidence="2" id="KW-1185">Reference proteome</keyword>
<dbReference type="Pfam" id="PF23562">
    <property type="entry name" value="AMP-binding_C_3"/>
    <property type="match status" value="1"/>
</dbReference>
<sequence>MNPVPVETQINRNPFVESSVVFGYLKSNPGVIVQLRPEFRSGPIDDEKKAKILESIWTSVQSTNKDSPTHFHIPRQCIILADPGKPFSVTSKLQPRRRVVVEQYREEIDSVY</sequence>
<gene>
    <name evidence="1" type="ORF">FB45DRAFT_932349</name>
</gene>
<dbReference type="SUPFAM" id="SSF56801">
    <property type="entry name" value="Acetyl-CoA synthetase-like"/>
    <property type="match status" value="1"/>
</dbReference>
<evidence type="ECO:0000313" key="2">
    <source>
        <dbReference type="Proteomes" id="UP001221142"/>
    </source>
</evidence>
<comment type="caution">
    <text evidence="1">The sequence shown here is derived from an EMBL/GenBank/DDBJ whole genome shotgun (WGS) entry which is preliminary data.</text>
</comment>
<organism evidence="1 2">
    <name type="scientific">Roridomyces roridus</name>
    <dbReference type="NCBI Taxonomy" id="1738132"/>
    <lineage>
        <taxon>Eukaryota</taxon>
        <taxon>Fungi</taxon>
        <taxon>Dikarya</taxon>
        <taxon>Basidiomycota</taxon>
        <taxon>Agaricomycotina</taxon>
        <taxon>Agaricomycetes</taxon>
        <taxon>Agaricomycetidae</taxon>
        <taxon>Agaricales</taxon>
        <taxon>Marasmiineae</taxon>
        <taxon>Mycenaceae</taxon>
        <taxon>Roridomyces</taxon>
    </lineage>
</organism>
<dbReference type="Proteomes" id="UP001221142">
    <property type="component" value="Unassembled WGS sequence"/>
</dbReference>
<evidence type="ECO:0000313" key="1">
    <source>
        <dbReference type="EMBL" id="KAJ7618739.1"/>
    </source>
</evidence>
<proteinExistence type="predicted"/>
<accession>A0AAD7FE93</accession>
<name>A0AAD7FE93_9AGAR</name>